<dbReference type="OrthoDB" id="10030979at2759"/>
<comment type="similarity">
    <text evidence="2 4">Belongs to the TGF-beta family.</text>
</comment>
<comment type="caution">
    <text evidence="6">The sequence shown here is derived from an EMBL/GenBank/DDBJ whole genome shotgun (WGS) entry which is preliminary data.</text>
</comment>
<dbReference type="Proteomes" id="UP000663879">
    <property type="component" value="Unassembled WGS sequence"/>
</dbReference>
<dbReference type="PANTHER" id="PTHR11848">
    <property type="entry name" value="TGF-BETA FAMILY"/>
    <property type="match status" value="1"/>
</dbReference>
<proteinExistence type="inferred from homology"/>
<name>A0A814FHS8_9BILA</name>
<dbReference type="SMART" id="SM00204">
    <property type="entry name" value="TGFB"/>
    <property type="match status" value="1"/>
</dbReference>
<evidence type="ECO:0000256" key="1">
    <source>
        <dbReference type="ARBA" id="ARBA00004613"/>
    </source>
</evidence>
<dbReference type="InterPro" id="IPR001839">
    <property type="entry name" value="TGF-b_C"/>
</dbReference>
<accession>A0A814FHS8</accession>
<sequence length="455" mass="52763">MLIIFMNLKHCIHLIYFVLITNVLTYNLNTDNKKYFNEEYERLKQQAIIDAFKLKLLKLLDVDTVPPSVFTSNMTNPVPEPILTNYEDLIKSQTIPSSKKRNIISRKSRNKEIKQNVVVEEHELNEEEEMIKLNGSLVQRVTLLPSKLDDSYDWCNELFVESKRQSHHHHKKNPFLTLNCILFDLNKQKEFVQNSIKSADLYLKINFNKNLNYDLASHIYLEVNGNLIKRINLIKIEPDEYDDKYDSSDRDSVFDSADITKKIKEVLSENKENILRVKILLKNDYLDTDVTELRGMFADLEDNIALHVKFGGLKISTNKISKRSISHNKKQNNSKNNNVFKDCSELRKSGFKSTNYSCCRETLMISMDQIGWSHFILSPKVIEYKYCRGGCLSGAAQVFSNTNIVYKVFEINHSFESAHCCNIHDYEDEITITYGSPPNYLTKMVSLNAKSCLCS</sequence>
<evidence type="ECO:0000313" key="7">
    <source>
        <dbReference type="Proteomes" id="UP000663879"/>
    </source>
</evidence>
<keyword evidence="7" id="KW-1185">Reference proteome</keyword>
<dbReference type="Pfam" id="PF00019">
    <property type="entry name" value="TGF_beta"/>
    <property type="match status" value="1"/>
</dbReference>
<reference evidence="6" key="1">
    <citation type="submission" date="2021-02" db="EMBL/GenBank/DDBJ databases">
        <authorList>
            <person name="Nowell W R."/>
        </authorList>
    </citation>
    <scope>NUCLEOTIDE SEQUENCE</scope>
    <source>
        <strain evidence="6">Ploen Becks lab</strain>
    </source>
</reference>
<evidence type="ECO:0000256" key="4">
    <source>
        <dbReference type="RuleBase" id="RU000354"/>
    </source>
</evidence>
<feature type="domain" description="TGF-beta family profile" evidence="5">
    <location>
        <begin position="333"/>
        <end position="455"/>
    </location>
</feature>
<dbReference type="GO" id="GO:0005125">
    <property type="term" value="F:cytokine activity"/>
    <property type="evidence" value="ECO:0007669"/>
    <property type="project" value="TreeGrafter"/>
</dbReference>
<dbReference type="GO" id="GO:0005615">
    <property type="term" value="C:extracellular space"/>
    <property type="evidence" value="ECO:0007669"/>
    <property type="project" value="TreeGrafter"/>
</dbReference>
<evidence type="ECO:0000256" key="2">
    <source>
        <dbReference type="ARBA" id="ARBA00006656"/>
    </source>
</evidence>
<dbReference type="PANTHER" id="PTHR11848:SF309">
    <property type="entry name" value="INHIBIN BETA CHAIN"/>
    <property type="match status" value="1"/>
</dbReference>
<dbReference type="EMBL" id="CAJNOC010003396">
    <property type="protein sequence ID" value="CAF0980816.1"/>
    <property type="molecule type" value="Genomic_DNA"/>
</dbReference>
<gene>
    <name evidence="6" type="ORF">OXX778_LOCUS15409</name>
</gene>
<dbReference type="Gene3D" id="2.10.90.10">
    <property type="entry name" value="Cystine-knot cytokines"/>
    <property type="match status" value="1"/>
</dbReference>
<dbReference type="GO" id="GO:0008083">
    <property type="term" value="F:growth factor activity"/>
    <property type="evidence" value="ECO:0007669"/>
    <property type="project" value="UniProtKB-KW"/>
</dbReference>
<dbReference type="AlphaFoldDB" id="A0A814FHS8"/>
<keyword evidence="4" id="KW-0339">Growth factor</keyword>
<organism evidence="6 7">
    <name type="scientific">Brachionus calyciflorus</name>
    <dbReference type="NCBI Taxonomy" id="104777"/>
    <lineage>
        <taxon>Eukaryota</taxon>
        <taxon>Metazoa</taxon>
        <taxon>Spiralia</taxon>
        <taxon>Gnathifera</taxon>
        <taxon>Rotifera</taxon>
        <taxon>Eurotatoria</taxon>
        <taxon>Monogononta</taxon>
        <taxon>Pseudotrocha</taxon>
        <taxon>Ploima</taxon>
        <taxon>Brachionidae</taxon>
        <taxon>Brachionus</taxon>
    </lineage>
</organism>
<evidence type="ECO:0000313" key="6">
    <source>
        <dbReference type="EMBL" id="CAF0980816.1"/>
    </source>
</evidence>
<dbReference type="SUPFAM" id="SSF57501">
    <property type="entry name" value="Cystine-knot cytokines"/>
    <property type="match status" value="1"/>
</dbReference>
<dbReference type="InterPro" id="IPR015615">
    <property type="entry name" value="TGF-beta-rel"/>
</dbReference>
<evidence type="ECO:0000259" key="5">
    <source>
        <dbReference type="PROSITE" id="PS51362"/>
    </source>
</evidence>
<dbReference type="InterPro" id="IPR029034">
    <property type="entry name" value="Cystine-knot_cytokine"/>
</dbReference>
<comment type="subcellular location">
    <subcellularLocation>
        <location evidence="1">Secreted</location>
    </subcellularLocation>
</comment>
<evidence type="ECO:0000256" key="3">
    <source>
        <dbReference type="ARBA" id="ARBA00022525"/>
    </source>
</evidence>
<keyword evidence="3" id="KW-0964">Secreted</keyword>
<protein>
    <recommendedName>
        <fullName evidence="5">TGF-beta family profile domain-containing protein</fullName>
    </recommendedName>
</protein>
<dbReference type="PROSITE" id="PS51362">
    <property type="entry name" value="TGF_BETA_2"/>
    <property type="match status" value="1"/>
</dbReference>